<evidence type="ECO:0000256" key="6">
    <source>
        <dbReference type="ARBA" id="ARBA00022840"/>
    </source>
</evidence>
<dbReference type="InterPro" id="IPR017441">
    <property type="entry name" value="Protein_kinase_ATP_BS"/>
</dbReference>
<evidence type="ECO:0000256" key="9">
    <source>
        <dbReference type="SAM" id="Phobius"/>
    </source>
</evidence>
<dbReference type="PROSITE" id="PS00108">
    <property type="entry name" value="PROTEIN_KINASE_ST"/>
    <property type="match status" value="1"/>
</dbReference>
<evidence type="ECO:0000256" key="5">
    <source>
        <dbReference type="ARBA" id="ARBA00022777"/>
    </source>
</evidence>
<dbReference type="EC" id="2.7.11.1" evidence="1"/>
<dbReference type="PANTHER" id="PTHR43289">
    <property type="entry name" value="MITOGEN-ACTIVATED PROTEIN KINASE KINASE KINASE 20-RELATED"/>
    <property type="match status" value="1"/>
</dbReference>
<organism evidence="11 12">
    <name type="scientific">Actinomadura violacea</name>
    <dbReference type="NCBI Taxonomy" id="2819934"/>
    <lineage>
        <taxon>Bacteria</taxon>
        <taxon>Bacillati</taxon>
        <taxon>Actinomycetota</taxon>
        <taxon>Actinomycetes</taxon>
        <taxon>Streptosporangiales</taxon>
        <taxon>Thermomonosporaceae</taxon>
        <taxon>Actinomadura</taxon>
    </lineage>
</organism>
<dbReference type="Proteomes" id="UP000680206">
    <property type="component" value="Unassembled WGS sequence"/>
</dbReference>
<feature type="region of interest" description="Disordered" evidence="8">
    <location>
        <begin position="362"/>
        <end position="413"/>
    </location>
</feature>
<sequence>MQNEPGPKAGLLLRDRYRLEQPIGRGGMGQVWRGTDLRLRRPVAIKILPSDLAADQNSLARFRREAETAAALQHPGITVVFDIDDGHAEADGTTMFLVMELLEGQDLRAVIRASPGGLPVARTASFATQIADALAAAHARGIVHRDIKPHNLMVLADDRIRICDFGIAHLAGGATRLTAQGSSIGTPAYMAPEQFRGEPLGVQTDLYALGCVIYEMLTGSPPFGVDGDLHALMYRHLNQPAPAPRFKRPETPEYLDRLVSDALAKNPADRPGSAQAVADFLRSRNDAHAPAATPPRLAVPGEAPAFFGEPPAAPEPAHAQAPGTRPRQTAIGRRRRALIAGTAGLAAALIAAGGFLLLRDSGHDRPEAGSSSPSAAKPSGGASSTTQQPAPTDGTVPVGGTDPTGLAAPRQTFRIGQTAKVPFANGGNEKLAITVTSIEKAPASDLAALKAHGKETDGAVLFYARYSAKNLGGGVSDMGGTTPNMEGVLQDGRTILSDLVFGFSQCSGEAPNGELPVGSSYQACALFLAPSGGTVTGVEWVQSGTDKYADPNGVYWKQ</sequence>
<dbReference type="GO" id="GO:0004674">
    <property type="term" value="F:protein serine/threonine kinase activity"/>
    <property type="evidence" value="ECO:0007669"/>
    <property type="project" value="UniProtKB-KW"/>
</dbReference>
<dbReference type="InterPro" id="IPR008271">
    <property type="entry name" value="Ser/Thr_kinase_AS"/>
</dbReference>
<evidence type="ECO:0000259" key="10">
    <source>
        <dbReference type="PROSITE" id="PS50011"/>
    </source>
</evidence>
<feature type="compositionally biased region" description="Low complexity" evidence="8">
    <location>
        <begin position="300"/>
        <end position="323"/>
    </location>
</feature>
<evidence type="ECO:0000313" key="11">
    <source>
        <dbReference type="EMBL" id="MBO2458071.1"/>
    </source>
</evidence>
<dbReference type="PANTHER" id="PTHR43289:SF6">
    <property type="entry name" value="SERINE_THREONINE-PROTEIN KINASE NEKL-3"/>
    <property type="match status" value="1"/>
</dbReference>
<dbReference type="PROSITE" id="PS50011">
    <property type="entry name" value="PROTEIN_KINASE_DOM"/>
    <property type="match status" value="1"/>
</dbReference>
<feature type="binding site" evidence="7">
    <location>
        <position position="46"/>
    </location>
    <ligand>
        <name>ATP</name>
        <dbReference type="ChEBI" id="CHEBI:30616"/>
    </ligand>
</feature>
<comment type="caution">
    <text evidence="11">The sequence shown here is derived from an EMBL/GenBank/DDBJ whole genome shotgun (WGS) entry which is preliminary data.</text>
</comment>
<evidence type="ECO:0000256" key="7">
    <source>
        <dbReference type="PROSITE-ProRule" id="PRU10141"/>
    </source>
</evidence>
<feature type="region of interest" description="Disordered" evidence="8">
    <location>
        <begin position="287"/>
        <end position="329"/>
    </location>
</feature>
<keyword evidence="9" id="KW-0812">Transmembrane</keyword>
<accession>A0ABS3RMV3</accession>
<proteinExistence type="predicted"/>
<dbReference type="CDD" id="cd14014">
    <property type="entry name" value="STKc_PknB_like"/>
    <property type="match status" value="1"/>
</dbReference>
<keyword evidence="3" id="KW-0808">Transferase</keyword>
<evidence type="ECO:0000256" key="4">
    <source>
        <dbReference type="ARBA" id="ARBA00022741"/>
    </source>
</evidence>
<reference evidence="11 12" key="1">
    <citation type="submission" date="2021-03" db="EMBL/GenBank/DDBJ databases">
        <title>Actinomadura violae sp. nov., isolated from lichen in Thailand.</title>
        <authorList>
            <person name="Kanchanasin P."/>
            <person name="Saeng-In P."/>
            <person name="Phongsopitanun W."/>
            <person name="Yuki M."/>
            <person name="Kudo T."/>
            <person name="Ohkuma M."/>
            <person name="Tanasupawat S."/>
        </authorList>
    </citation>
    <scope>NUCLEOTIDE SEQUENCE [LARGE SCALE GENOMIC DNA]</scope>
    <source>
        <strain evidence="11 12">LCR2-06</strain>
    </source>
</reference>
<dbReference type="InterPro" id="IPR000719">
    <property type="entry name" value="Prot_kinase_dom"/>
</dbReference>
<keyword evidence="5 11" id="KW-0418">Kinase</keyword>
<evidence type="ECO:0000256" key="2">
    <source>
        <dbReference type="ARBA" id="ARBA00022527"/>
    </source>
</evidence>
<dbReference type="RefSeq" id="WP_208239726.1">
    <property type="nucleotide sequence ID" value="NZ_JAGEPF010000006.1"/>
</dbReference>
<evidence type="ECO:0000313" key="12">
    <source>
        <dbReference type="Proteomes" id="UP000680206"/>
    </source>
</evidence>
<gene>
    <name evidence="11" type="ORF">J4709_10850</name>
</gene>
<dbReference type="SUPFAM" id="SSF56112">
    <property type="entry name" value="Protein kinase-like (PK-like)"/>
    <property type="match status" value="1"/>
</dbReference>
<dbReference type="Pfam" id="PF00069">
    <property type="entry name" value="Pkinase"/>
    <property type="match status" value="1"/>
</dbReference>
<keyword evidence="2 11" id="KW-0723">Serine/threonine-protein kinase</keyword>
<evidence type="ECO:0000256" key="8">
    <source>
        <dbReference type="SAM" id="MobiDB-lite"/>
    </source>
</evidence>
<evidence type="ECO:0000256" key="3">
    <source>
        <dbReference type="ARBA" id="ARBA00022679"/>
    </source>
</evidence>
<feature type="domain" description="Protein kinase" evidence="10">
    <location>
        <begin position="17"/>
        <end position="281"/>
    </location>
</feature>
<evidence type="ECO:0000256" key="1">
    <source>
        <dbReference type="ARBA" id="ARBA00012513"/>
    </source>
</evidence>
<dbReference type="Gene3D" id="3.30.200.20">
    <property type="entry name" value="Phosphorylase Kinase, domain 1"/>
    <property type="match status" value="1"/>
</dbReference>
<name>A0ABS3RMV3_9ACTN</name>
<dbReference type="PROSITE" id="PS00107">
    <property type="entry name" value="PROTEIN_KINASE_ATP"/>
    <property type="match status" value="1"/>
</dbReference>
<keyword evidence="9" id="KW-0472">Membrane</keyword>
<protein>
    <recommendedName>
        <fullName evidence="1">non-specific serine/threonine protein kinase</fullName>
        <ecNumber evidence="1">2.7.11.1</ecNumber>
    </recommendedName>
</protein>
<keyword evidence="6 7" id="KW-0067">ATP-binding</keyword>
<dbReference type="Gene3D" id="1.10.510.10">
    <property type="entry name" value="Transferase(Phosphotransferase) domain 1"/>
    <property type="match status" value="1"/>
</dbReference>
<keyword evidence="4 7" id="KW-0547">Nucleotide-binding</keyword>
<dbReference type="SMART" id="SM00220">
    <property type="entry name" value="S_TKc"/>
    <property type="match status" value="1"/>
</dbReference>
<dbReference type="EMBL" id="JAGEPF010000006">
    <property type="protein sequence ID" value="MBO2458071.1"/>
    <property type="molecule type" value="Genomic_DNA"/>
</dbReference>
<keyword evidence="9" id="KW-1133">Transmembrane helix</keyword>
<dbReference type="InterPro" id="IPR011009">
    <property type="entry name" value="Kinase-like_dom_sf"/>
</dbReference>
<keyword evidence="12" id="KW-1185">Reference proteome</keyword>
<feature type="compositionally biased region" description="Low complexity" evidence="8">
    <location>
        <begin position="368"/>
        <end position="405"/>
    </location>
</feature>
<feature type="transmembrane region" description="Helical" evidence="9">
    <location>
        <begin position="337"/>
        <end position="358"/>
    </location>
</feature>